<dbReference type="PANTHER" id="PTHR10196:SF78">
    <property type="entry name" value="GLYCEROL KINASE"/>
    <property type="match status" value="1"/>
</dbReference>
<feature type="binding site" evidence="9">
    <location>
        <position position="247"/>
    </location>
    <ligand>
        <name>glycerol</name>
        <dbReference type="ChEBI" id="CHEBI:17754"/>
    </ligand>
</feature>
<dbReference type="SUPFAM" id="SSF53067">
    <property type="entry name" value="Actin-like ATPase domain"/>
    <property type="match status" value="2"/>
</dbReference>
<evidence type="ECO:0000256" key="6">
    <source>
        <dbReference type="ARBA" id="ARBA00022798"/>
    </source>
</evidence>
<reference evidence="12 13" key="1">
    <citation type="submission" date="2015-11" db="EMBL/GenBank/DDBJ databases">
        <authorList>
            <person name="Zhang Y."/>
            <person name="Guo Z."/>
        </authorList>
    </citation>
    <scope>NUCLEOTIDE SEQUENCE [LARGE SCALE GENOMIC DNA]</scope>
    <source>
        <strain evidence="12 13">KCTC 32221</strain>
    </source>
</reference>
<evidence type="ECO:0000259" key="11">
    <source>
        <dbReference type="Pfam" id="PF02782"/>
    </source>
</evidence>
<dbReference type="GO" id="GO:0019563">
    <property type="term" value="P:glycerol catabolic process"/>
    <property type="evidence" value="ECO:0007669"/>
    <property type="project" value="UniProtKB-UniRule"/>
</dbReference>
<dbReference type="FunFam" id="3.30.420.40:FF:000008">
    <property type="entry name" value="Glycerol kinase"/>
    <property type="match status" value="1"/>
</dbReference>
<dbReference type="UniPathway" id="UPA00618">
    <property type="reaction ID" value="UER00672"/>
</dbReference>
<feature type="binding site" evidence="9">
    <location>
        <position position="247"/>
    </location>
    <ligand>
        <name>sn-glycerol 3-phosphate</name>
        <dbReference type="ChEBI" id="CHEBI:57597"/>
    </ligand>
</feature>
<proteinExistence type="inferred from homology"/>
<dbReference type="Gene3D" id="3.30.420.40">
    <property type="match status" value="2"/>
</dbReference>
<comment type="function">
    <text evidence="9">Key enzyme in the regulation of glycerol uptake and metabolism. Catalyzes the phosphorylation of glycerol to yield sn-glycerol 3-phosphate.</text>
</comment>
<dbReference type="InterPro" id="IPR018484">
    <property type="entry name" value="FGGY_N"/>
</dbReference>
<evidence type="ECO:0000256" key="4">
    <source>
        <dbReference type="ARBA" id="ARBA00022741"/>
    </source>
</evidence>
<feature type="binding site" evidence="9">
    <location>
        <position position="138"/>
    </location>
    <ligand>
        <name>sn-glycerol 3-phosphate</name>
        <dbReference type="ChEBI" id="CHEBI:57597"/>
    </ligand>
</feature>
<dbReference type="RefSeq" id="WP_058022488.1">
    <property type="nucleotide sequence ID" value="NZ_CP013189.1"/>
</dbReference>
<dbReference type="PROSITE" id="PS00933">
    <property type="entry name" value="FGGY_KINASES_1"/>
    <property type="match status" value="1"/>
</dbReference>
<evidence type="ECO:0000313" key="12">
    <source>
        <dbReference type="EMBL" id="ALO47059.1"/>
    </source>
</evidence>
<dbReference type="PIRSF" id="PIRSF000538">
    <property type="entry name" value="GlpK"/>
    <property type="match status" value="1"/>
</dbReference>
<dbReference type="STRING" id="1249552.PS2015_2425"/>
<keyword evidence="4 9" id="KW-0547">Nucleotide-binding</keyword>
<dbReference type="InterPro" id="IPR000577">
    <property type="entry name" value="Carb_kinase_FGGY"/>
</dbReference>
<dbReference type="InterPro" id="IPR018485">
    <property type="entry name" value="FGGY_C"/>
</dbReference>
<feature type="binding site" evidence="9">
    <location>
        <position position="316"/>
    </location>
    <ligand>
        <name>ATP</name>
        <dbReference type="ChEBI" id="CHEBI:30616"/>
    </ligand>
</feature>
<feature type="binding site" evidence="9">
    <location>
        <position position="16"/>
    </location>
    <ligand>
        <name>ADP</name>
        <dbReference type="ChEBI" id="CHEBI:456216"/>
    </ligand>
</feature>
<evidence type="ECO:0000256" key="2">
    <source>
        <dbReference type="ARBA" id="ARBA00009156"/>
    </source>
</evidence>
<dbReference type="InterPro" id="IPR018483">
    <property type="entry name" value="Carb_kinase_FGGY_CS"/>
</dbReference>
<organism evidence="12 13">
    <name type="scientific">Pseudohongiella spirulinae</name>
    <dbReference type="NCBI Taxonomy" id="1249552"/>
    <lineage>
        <taxon>Bacteria</taxon>
        <taxon>Pseudomonadati</taxon>
        <taxon>Pseudomonadota</taxon>
        <taxon>Gammaproteobacteria</taxon>
        <taxon>Pseudomonadales</taxon>
        <taxon>Pseudohongiellaceae</taxon>
        <taxon>Pseudohongiella</taxon>
    </lineage>
</organism>
<feature type="domain" description="Carbohydrate kinase FGGY C-terminal" evidence="11">
    <location>
        <begin position="265"/>
        <end position="451"/>
    </location>
</feature>
<dbReference type="Pfam" id="PF00370">
    <property type="entry name" value="FGGY_N"/>
    <property type="match status" value="1"/>
</dbReference>
<feature type="binding site" evidence="9">
    <location>
        <position position="248"/>
    </location>
    <ligand>
        <name>glycerol</name>
        <dbReference type="ChEBI" id="CHEBI:17754"/>
    </ligand>
</feature>
<feature type="binding site" evidence="9">
    <location>
        <position position="269"/>
    </location>
    <ligand>
        <name>ADP</name>
        <dbReference type="ChEBI" id="CHEBI:456216"/>
    </ligand>
</feature>
<feature type="binding site" evidence="9">
    <location>
        <position position="312"/>
    </location>
    <ligand>
        <name>ADP</name>
        <dbReference type="ChEBI" id="CHEBI:456216"/>
    </ligand>
</feature>
<dbReference type="GO" id="GO:0005829">
    <property type="term" value="C:cytosol"/>
    <property type="evidence" value="ECO:0007669"/>
    <property type="project" value="UniProtKB-ARBA"/>
</dbReference>
<feature type="binding site" evidence="9">
    <location>
        <position position="12"/>
    </location>
    <ligand>
        <name>sn-glycerol 3-phosphate</name>
        <dbReference type="ChEBI" id="CHEBI:57597"/>
    </ligand>
</feature>
<comment type="activity regulation">
    <text evidence="9">Inhibited by fructose 1,6-bisphosphate (FBP).</text>
</comment>
<dbReference type="FunFam" id="3.30.420.40:FF:000007">
    <property type="entry name" value="Glycerol kinase"/>
    <property type="match status" value="1"/>
</dbReference>
<dbReference type="GO" id="GO:0005524">
    <property type="term" value="F:ATP binding"/>
    <property type="evidence" value="ECO:0007669"/>
    <property type="project" value="UniProtKB-UniRule"/>
</dbReference>
<dbReference type="OrthoDB" id="9805576at2"/>
<protein>
    <recommendedName>
        <fullName evidence="9">Glycerol kinase</fullName>
        <ecNumber evidence="9">2.7.1.30</ecNumber>
    </recommendedName>
    <alternativeName>
        <fullName evidence="9">ATP:glycerol 3-phosphotransferase</fullName>
    </alternativeName>
    <alternativeName>
        <fullName evidence="9">Glycerokinase</fullName>
        <shortName evidence="9">GK</shortName>
    </alternativeName>
</protein>
<evidence type="ECO:0000259" key="10">
    <source>
        <dbReference type="Pfam" id="PF00370"/>
    </source>
</evidence>
<feature type="binding site" evidence="9">
    <location>
        <position position="14"/>
    </location>
    <ligand>
        <name>ATP</name>
        <dbReference type="ChEBI" id="CHEBI:30616"/>
    </ligand>
</feature>
<gene>
    <name evidence="9" type="primary">glpK</name>
    <name evidence="12" type="ORF">PS2015_2425</name>
</gene>
<keyword evidence="13" id="KW-1185">Reference proteome</keyword>
<feature type="binding site" evidence="9">
    <location>
        <position position="269"/>
    </location>
    <ligand>
        <name>ATP</name>
        <dbReference type="ChEBI" id="CHEBI:30616"/>
    </ligand>
</feature>
<dbReference type="GO" id="GO:0006072">
    <property type="term" value="P:glycerol-3-phosphate metabolic process"/>
    <property type="evidence" value="ECO:0007669"/>
    <property type="project" value="InterPro"/>
</dbReference>
<dbReference type="PATRIC" id="fig|1249552.3.peg.2441"/>
<dbReference type="KEGG" id="pspi:PS2015_2425"/>
<dbReference type="CDD" id="cd07786">
    <property type="entry name" value="FGGY_EcGK_like"/>
    <property type="match status" value="1"/>
</dbReference>
<dbReference type="AlphaFoldDB" id="A0A0S2KG10"/>
<feature type="binding site" evidence="9">
    <location>
        <position position="82"/>
    </location>
    <ligand>
        <name>glycerol</name>
        <dbReference type="ChEBI" id="CHEBI:17754"/>
    </ligand>
</feature>
<keyword evidence="5 9" id="KW-0418">Kinase</keyword>
<keyword evidence="7 9" id="KW-0067">ATP-binding</keyword>
<evidence type="ECO:0000256" key="9">
    <source>
        <dbReference type="HAMAP-Rule" id="MF_00186"/>
    </source>
</evidence>
<evidence type="ECO:0000256" key="5">
    <source>
        <dbReference type="ARBA" id="ARBA00022777"/>
    </source>
</evidence>
<feature type="binding site" evidence="9">
    <location>
        <position position="83"/>
    </location>
    <ligand>
        <name>glycerol</name>
        <dbReference type="ChEBI" id="CHEBI:17754"/>
    </ligand>
</feature>
<dbReference type="NCBIfam" id="TIGR01311">
    <property type="entry name" value="glycerol_kin"/>
    <property type="match status" value="1"/>
</dbReference>
<sequence length="497" mass="54828">MTQYLLSIDQGTTSSRAIIFTENGERVAIGQHDYAQHYPRDGWVEHEPEDIWRTTITSCRDAIKAADIKPQQIASIGITNQRETTVIWDRRTGQPVHRAIVWQDRRTAAYCSALREKLEKAGQAGLIQQKTGLLLDAYFSASKIVWLLDNIPGARQAAEQGDLAFGTIDSYLLWHLTAGKLHATDATNASRTMLFNIHTQQWDQELLELFGIPEKILPQVKDCADNYGFTTPELFGHSIPIGGMMGDQQAAAFGQACFEPGMTKSTYGTGCFLLMNSGKQALTSRHNLLTTVAFRLNGETHYALEGSIFMAGATMQWLRDKLRLFSSTAETEALAAQADPGLSVMLVPAFTGLGAPWWDPDARGAIFGLTRDAGIPEIVAAALMSVAYQTKDLQKAMEADGQRPNTLRVDGGMAANGFAMQQLADLLGCQVDRPEVTETTALGAAFVAGLQAGIYHSLQQISALWKLEHSFAPEKDKNWRDQQYNRWLDAVNRTRTN</sequence>
<dbReference type="Proteomes" id="UP000065641">
    <property type="component" value="Chromosome"/>
</dbReference>
<evidence type="ECO:0000313" key="13">
    <source>
        <dbReference type="Proteomes" id="UP000065641"/>
    </source>
</evidence>
<comment type="similarity">
    <text evidence="2 9">Belongs to the FGGY kinase family.</text>
</comment>
<feature type="binding site" evidence="9">
    <location>
        <position position="12"/>
    </location>
    <ligand>
        <name>ATP</name>
        <dbReference type="ChEBI" id="CHEBI:30616"/>
    </ligand>
</feature>
<dbReference type="Pfam" id="PF02782">
    <property type="entry name" value="FGGY_C"/>
    <property type="match status" value="1"/>
</dbReference>
<feature type="binding site" evidence="9">
    <location>
        <position position="416"/>
    </location>
    <ligand>
        <name>ADP</name>
        <dbReference type="ChEBI" id="CHEBI:456216"/>
    </ligand>
</feature>
<dbReference type="GO" id="GO:0004370">
    <property type="term" value="F:glycerol kinase activity"/>
    <property type="evidence" value="ECO:0007669"/>
    <property type="project" value="UniProtKB-UniRule"/>
</dbReference>
<dbReference type="InterPro" id="IPR005999">
    <property type="entry name" value="Glycerol_kin"/>
</dbReference>
<evidence type="ECO:0000256" key="1">
    <source>
        <dbReference type="ARBA" id="ARBA00005190"/>
    </source>
</evidence>
<dbReference type="EMBL" id="CP013189">
    <property type="protein sequence ID" value="ALO47059.1"/>
    <property type="molecule type" value="Genomic_DNA"/>
</dbReference>
<name>A0A0S2KG10_9GAMM</name>
<feature type="binding site" evidence="9">
    <location>
        <position position="12"/>
    </location>
    <ligand>
        <name>ADP</name>
        <dbReference type="ChEBI" id="CHEBI:456216"/>
    </ligand>
</feature>
<keyword evidence="3 9" id="KW-0808">Transferase</keyword>
<feature type="binding site" evidence="9">
    <location>
        <position position="13"/>
    </location>
    <ligand>
        <name>ATP</name>
        <dbReference type="ChEBI" id="CHEBI:30616"/>
    </ligand>
</feature>
<evidence type="ECO:0000256" key="3">
    <source>
        <dbReference type="ARBA" id="ARBA00022679"/>
    </source>
</evidence>
<dbReference type="InterPro" id="IPR043129">
    <property type="entry name" value="ATPase_NBD"/>
</dbReference>
<feature type="binding site" evidence="9">
    <location>
        <position position="83"/>
    </location>
    <ligand>
        <name>sn-glycerol 3-phosphate</name>
        <dbReference type="ChEBI" id="CHEBI:57597"/>
    </ligand>
</feature>
<dbReference type="EC" id="2.7.1.30" evidence="9"/>
<comment type="catalytic activity">
    <reaction evidence="8 9">
        <text>glycerol + ATP = sn-glycerol 3-phosphate + ADP + H(+)</text>
        <dbReference type="Rhea" id="RHEA:21644"/>
        <dbReference type="ChEBI" id="CHEBI:15378"/>
        <dbReference type="ChEBI" id="CHEBI:17754"/>
        <dbReference type="ChEBI" id="CHEBI:30616"/>
        <dbReference type="ChEBI" id="CHEBI:57597"/>
        <dbReference type="ChEBI" id="CHEBI:456216"/>
        <dbReference type="EC" id="2.7.1.30"/>
    </reaction>
</comment>
<keyword evidence="6 9" id="KW-0319">Glycerol metabolism</keyword>
<feature type="binding site" evidence="9">
    <location>
        <position position="312"/>
    </location>
    <ligand>
        <name>ATP</name>
        <dbReference type="ChEBI" id="CHEBI:30616"/>
    </ligand>
</feature>
<dbReference type="NCBIfam" id="NF000756">
    <property type="entry name" value="PRK00047.1"/>
    <property type="match status" value="1"/>
</dbReference>
<evidence type="ECO:0000256" key="7">
    <source>
        <dbReference type="ARBA" id="ARBA00022840"/>
    </source>
</evidence>
<dbReference type="PANTHER" id="PTHR10196">
    <property type="entry name" value="SUGAR KINASE"/>
    <property type="match status" value="1"/>
</dbReference>
<feature type="binding site" evidence="9">
    <location>
        <position position="82"/>
    </location>
    <ligand>
        <name>sn-glycerol 3-phosphate</name>
        <dbReference type="ChEBI" id="CHEBI:57597"/>
    </ligand>
</feature>
<feature type="binding site" evidence="9">
    <location>
        <position position="412"/>
    </location>
    <ligand>
        <name>ADP</name>
        <dbReference type="ChEBI" id="CHEBI:456216"/>
    </ligand>
</feature>
<accession>A0A0S2KG10</accession>
<comment type="pathway">
    <text evidence="1 9">Polyol metabolism; glycerol degradation via glycerol kinase pathway; sn-glycerol 3-phosphate from glycerol: step 1/1.</text>
</comment>
<dbReference type="HAMAP" id="MF_00186">
    <property type="entry name" value="Glycerol_kin"/>
    <property type="match status" value="1"/>
</dbReference>
<evidence type="ECO:0000256" key="8">
    <source>
        <dbReference type="ARBA" id="ARBA00052101"/>
    </source>
</evidence>
<feature type="binding site" evidence="9">
    <location>
        <position position="138"/>
    </location>
    <ligand>
        <name>glycerol</name>
        <dbReference type="ChEBI" id="CHEBI:17754"/>
    </ligand>
</feature>
<feature type="binding site" evidence="9">
    <location>
        <position position="412"/>
    </location>
    <ligand>
        <name>ATP</name>
        <dbReference type="ChEBI" id="CHEBI:30616"/>
    </ligand>
</feature>
<feature type="domain" description="Carbohydrate kinase FGGY N-terminal" evidence="10">
    <location>
        <begin position="4"/>
        <end position="254"/>
    </location>
</feature>